<dbReference type="AlphaFoldDB" id="A0AAV0KHK7"/>
<feature type="compositionally biased region" description="Low complexity" evidence="1">
    <location>
        <begin position="327"/>
        <end position="336"/>
    </location>
</feature>
<gene>
    <name evidence="2" type="ORF">LITE_LOCUS12291</name>
    <name evidence="3" type="ORF">LITE_LOCUS18943</name>
</gene>
<protein>
    <recommendedName>
        <fullName evidence="5">Trigalactosyldiacylglycerol 1</fullName>
    </recommendedName>
</protein>
<feature type="compositionally biased region" description="Polar residues" evidence="1">
    <location>
        <begin position="352"/>
        <end position="364"/>
    </location>
</feature>
<evidence type="ECO:0000313" key="3">
    <source>
        <dbReference type="EMBL" id="CAI0421854.1"/>
    </source>
</evidence>
<reference evidence="3" key="1">
    <citation type="submission" date="2022-08" db="EMBL/GenBank/DDBJ databases">
        <authorList>
            <person name="Gutierrez-Valencia J."/>
        </authorList>
    </citation>
    <scope>NUCLEOTIDE SEQUENCE</scope>
</reference>
<dbReference type="InterPro" id="IPR019341">
    <property type="entry name" value="Alpha/Gamma-adaptin-bd_p34"/>
</dbReference>
<evidence type="ECO:0000256" key="1">
    <source>
        <dbReference type="SAM" id="MobiDB-lite"/>
    </source>
</evidence>
<evidence type="ECO:0000313" key="4">
    <source>
        <dbReference type="Proteomes" id="UP001154282"/>
    </source>
</evidence>
<dbReference type="PANTHER" id="PTHR14659:SF1">
    <property type="entry name" value="ALPHA- AND GAMMA-ADAPTIN-BINDING PROTEIN P34"/>
    <property type="match status" value="1"/>
</dbReference>
<dbReference type="InterPro" id="IPR027417">
    <property type="entry name" value="P-loop_NTPase"/>
</dbReference>
<dbReference type="EMBL" id="CAMGYJ010000004">
    <property type="protein sequence ID" value="CAI0404025.1"/>
    <property type="molecule type" value="Genomic_DNA"/>
</dbReference>
<evidence type="ECO:0008006" key="5">
    <source>
        <dbReference type="Google" id="ProtNLM"/>
    </source>
</evidence>
<accession>A0AAV0KHK7</accession>
<organism evidence="3 4">
    <name type="scientific">Linum tenue</name>
    <dbReference type="NCBI Taxonomy" id="586396"/>
    <lineage>
        <taxon>Eukaryota</taxon>
        <taxon>Viridiplantae</taxon>
        <taxon>Streptophyta</taxon>
        <taxon>Embryophyta</taxon>
        <taxon>Tracheophyta</taxon>
        <taxon>Spermatophyta</taxon>
        <taxon>Magnoliopsida</taxon>
        <taxon>eudicotyledons</taxon>
        <taxon>Gunneridae</taxon>
        <taxon>Pentapetalae</taxon>
        <taxon>rosids</taxon>
        <taxon>fabids</taxon>
        <taxon>Malpighiales</taxon>
        <taxon>Linaceae</taxon>
        <taxon>Linum</taxon>
    </lineage>
</organism>
<feature type="region of interest" description="Disordered" evidence="1">
    <location>
        <begin position="1"/>
        <end position="21"/>
    </location>
</feature>
<dbReference type="SUPFAM" id="SSF52540">
    <property type="entry name" value="P-loop containing nucleoside triphosphate hydrolases"/>
    <property type="match status" value="1"/>
</dbReference>
<comment type="caution">
    <text evidence="3">The sequence shown here is derived from an EMBL/GenBank/DDBJ whole genome shotgun (WGS) entry which is preliminary data.</text>
</comment>
<dbReference type="Proteomes" id="UP001154282">
    <property type="component" value="Unassembled WGS sequence"/>
</dbReference>
<feature type="compositionally biased region" description="Low complexity" evidence="1">
    <location>
        <begin position="1"/>
        <end position="16"/>
    </location>
</feature>
<proteinExistence type="predicted"/>
<evidence type="ECO:0000313" key="2">
    <source>
        <dbReference type="EMBL" id="CAI0404025.1"/>
    </source>
</evidence>
<dbReference type="PANTHER" id="PTHR14659">
    <property type="entry name" value="ALPHA- AND GAMMA-ADAPTIN-BINDING PROTEIN P34"/>
    <property type="match status" value="1"/>
</dbReference>
<dbReference type="Gene3D" id="3.40.50.11960">
    <property type="match status" value="1"/>
</dbReference>
<sequence length="472" mass="52410">MAGEEVVPEPSMSSPSLEDRPGILIIGPSAVGKRTLLSRLLSLDLEDDPDPDSDSQLLIRGWTINTKYYSADVSVWVTHLTDGFRIENLPSRRRLAAVIMVFDATDVSLLFPFHFNWAVRSASICYLNLVFVQLSSLAAVQEWVSRTDIHEYEILLCVGNKVDLVPGHPVHQEYRRRLLRRQQKLELEQCASDEFGISETEGANLLGNNVEEEEEEVVEEEDQSFQIRRSCIEWCTDRNIEYIEACASNPEFDKCLSVDGDSQGMERIFGALSAHMWPGMVLKSGNKMAEQPIPEEEDLSEESDYELEYEVLSAGSAEPWDDTRWVSASTTTSTPSEGESNAHEKHVVAGLSNGNKESSSTASNAGGVMGTHPEDGEQGYEGNLLSSSAQREESSEDDKGAVRNAEVSEANGEVEPFDFEDLEKLMFEIGNIRDGLRLMPDVQRREMAANLAMKMASMFGGGSDDEEPDGFE</sequence>
<dbReference type="Pfam" id="PF10199">
    <property type="entry name" value="Adaptin_binding"/>
    <property type="match status" value="1"/>
</dbReference>
<name>A0AAV0KHK7_9ROSI</name>
<feature type="compositionally biased region" description="Basic and acidic residues" evidence="1">
    <location>
        <begin position="390"/>
        <end position="401"/>
    </location>
</feature>
<keyword evidence="4" id="KW-1185">Reference proteome</keyword>
<feature type="region of interest" description="Disordered" evidence="1">
    <location>
        <begin position="314"/>
        <end position="409"/>
    </location>
</feature>
<dbReference type="EMBL" id="CAMGYJ010000005">
    <property type="protein sequence ID" value="CAI0421854.1"/>
    <property type="molecule type" value="Genomic_DNA"/>
</dbReference>